<reference evidence="2 3" key="1">
    <citation type="submission" date="2017-06" db="EMBL/GenBank/DDBJ databases">
        <title>Genome sequencing of cyanobaciteial culture collection at National Institute for Environmental Studies (NIES).</title>
        <authorList>
            <person name="Hirose Y."/>
            <person name="Shimura Y."/>
            <person name="Fujisawa T."/>
            <person name="Nakamura Y."/>
            <person name="Kawachi M."/>
        </authorList>
    </citation>
    <scope>NUCLEOTIDE SEQUENCE [LARGE SCALE GENOMIC DNA]</scope>
    <source>
        <strain evidence="2 3">NIES-37</strain>
    </source>
</reference>
<dbReference type="SUPFAM" id="SSF56925">
    <property type="entry name" value="OMPA-like"/>
    <property type="match status" value="1"/>
</dbReference>
<feature type="chain" id="PRO_5013029293" description="Outer membrane protein beta-barrel domain-containing protein" evidence="1">
    <location>
        <begin position="32"/>
        <end position="178"/>
    </location>
</feature>
<dbReference type="EMBL" id="AP018248">
    <property type="protein sequence ID" value="BAY96136.1"/>
    <property type="molecule type" value="Genomic_DNA"/>
</dbReference>
<feature type="signal peptide" evidence="1">
    <location>
        <begin position="1"/>
        <end position="31"/>
    </location>
</feature>
<organism evidence="2 3">
    <name type="scientific">Tolypothrix tenuis PCC 7101</name>
    <dbReference type="NCBI Taxonomy" id="231146"/>
    <lineage>
        <taxon>Bacteria</taxon>
        <taxon>Bacillati</taxon>
        <taxon>Cyanobacteriota</taxon>
        <taxon>Cyanophyceae</taxon>
        <taxon>Nostocales</taxon>
        <taxon>Tolypothrichaceae</taxon>
        <taxon>Tolypothrix</taxon>
    </lineage>
</organism>
<evidence type="ECO:0000313" key="3">
    <source>
        <dbReference type="Proteomes" id="UP000218785"/>
    </source>
</evidence>
<evidence type="ECO:0000256" key="1">
    <source>
        <dbReference type="SAM" id="SignalP"/>
    </source>
</evidence>
<evidence type="ECO:0008006" key="4">
    <source>
        <dbReference type="Google" id="ProtNLM"/>
    </source>
</evidence>
<dbReference type="RefSeq" id="WP_096573387.1">
    <property type="nucleotide sequence ID" value="NZ_CAWNJS010000001.1"/>
</dbReference>
<dbReference type="KEGG" id="ttq:NIES37_00630"/>
<keyword evidence="1" id="KW-0732">Signal</keyword>
<gene>
    <name evidence="2" type="ORF">NIES37_00630</name>
</gene>
<evidence type="ECO:0000313" key="2">
    <source>
        <dbReference type="EMBL" id="BAY96136.1"/>
    </source>
</evidence>
<proteinExistence type="predicted"/>
<accession>A0A1Z4MRP3</accession>
<sequence length="178" mass="18123">MKGIVKSFVTISALSSLVVAPLFLNAGQASAQTQKGTDASYIGAGVAGGVTNGGQVGQDAQFGGNVSGRLKLGPTPFSARTQILFSDQTTAIIPQVSVDAPIAKGTNVFLGAGYSFVEANGKQTPLGDRDGVALTAGVESEVAKNFLIYSNATVGMKTYQNSPASAVSIQGGLGYRFR</sequence>
<dbReference type="Proteomes" id="UP000218785">
    <property type="component" value="Chromosome"/>
</dbReference>
<protein>
    <recommendedName>
        <fullName evidence="4">Outer membrane protein beta-barrel domain-containing protein</fullName>
    </recommendedName>
</protein>
<dbReference type="AlphaFoldDB" id="A0A1Z4MRP3"/>
<keyword evidence="3" id="KW-1185">Reference proteome</keyword>
<name>A0A1Z4MRP3_9CYAN</name>
<dbReference type="InterPro" id="IPR011250">
    <property type="entry name" value="OMP/PagP_B-barrel"/>
</dbReference>